<protein>
    <submittedName>
        <fullName evidence="1">Uncharacterized protein</fullName>
    </submittedName>
</protein>
<accession>A0A5C1HTJ5</accession>
<name>A0A5C1HTJ5_9SPHI</name>
<dbReference type="EMBL" id="CP043450">
    <property type="protein sequence ID" value="QEM09124.1"/>
    <property type="molecule type" value="Genomic_DNA"/>
</dbReference>
<keyword evidence="2" id="KW-1185">Reference proteome</keyword>
<reference evidence="1" key="1">
    <citation type="submission" date="2019-08" db="EMBL/GenBank/DDBJ databases">
        <title>Comparative genome analysis confer to the adaptation heavy metal polluted environment.</title>
        <authorList>
            <person name="Li Y."/>
        </authorList>
    </citation>
    <scope>NUCLEOTIDE SEQUENCE [LARGE SCALE GENOMIC DNA]</scope>
    <source>
        <strain evidence="1">P1</strain>
    </source>
</reference>
<proteinExistence type="predicted"/>
<dbReference type="KEGG" id="mrub:DEO27_003525"/>
<evidence type="ECO:0000313" key="1">
    <source>
        <dbReference type="EMBL" id="QEM09124.1"/>
    </source>
</evidence>
<evidence type="ECO:0000313" key="2">
    <source>
        <dbReference type="Proteomes" id="UP000251402"/>
    </source>
</evidence>
<dbReference type="Proteomes" id="UP000251402">
    <property type="component" value="Chromosome"/>
</dbReference>
<dbReference type="AlphaFoldDB" id="A0A5C1HTJ5"/>
<sequence length="63" mass="7218">MGMAMTSTMVLPTSPNKNLYNCGSEWQNDYSNAPDYYQTLNRNYDAALGRWIAVDPKRKVRKA</sequence>
<gene>
    <name evidence="1" type="ORF">DEO27_003525</name>
</gene>
<organism evidence="1 2">
    <name type="scientific">Mucilaginibacter rubeus</name>
    <dbReference type="NCBI Taxonomy" id="2027860"/>
    <lineage>
        <taxon>Bacteria</taxon>
        <taxon>Pseudomonadati</taxon>
        <taxon>Bacteroidota</taxon>
        <taxon>Sphingobacteriia</taxon>
        <taxon>Sphingobacteriales</taxon>
        <taxon>Sphingobacteriaceae</taxon>
        <taxon>Mucilaginibacter</taxon>
    </lineage>
</organism>
<dbReference type="OrthoDB" id="878730at2"/>